<accession>A0A922CJH8</accession>
<reference evidence="3" key="1">
    <citation type="journal article" date="2016" name="Insect Biochem. Mol. Biol.">
        <title>Multifaceted biological insights from a draft genome sequence of the tobacco hornworm moth, Manduca sexta.</title>
        <authorList>
            <person name="Kanost M.R."/>
            <person name="Arrese E.L."/>
            <person name="Cao X."/>
            <person name="Chen Y.R."/>
            <person name="Chellapilla S."/>
            <person name="Goldsmith M.R."/>
            <person name="Grosse-Wilde E."/>
            <person name="Heckel D.G."/>
            <person name="Herndon N."/>
            <person name="Jiang H."/>
            <person name="Papanicolaou A."/>
            <person name="Qu J."/>
            <person name="Soulages J.L."/>
            <person name="Vogel H."/>
            <person name="Walters J."/>
            <person name="Waterhouse R.M."/>
            <person name="Ahn S.J."/>
            <person name="Almeida F.C."/>
            <person name="An C."/>
            <person name="Aqrawi P."/>
            <person name="Bretschneider A."/>
            <person name="Bryant W.B."/>
            <person name="Bucks S."/>
            <person name="Chao H."/>
            <person name="Chevignon G."/>
            <person name="Christen J.M."/>
            <person name="Clarke D.F."/>
            <person name="Dittmer N.T."/>
            <person name="Ferguson L.C.F."/>
            <person name="Garavelou S."/>
            <person name="Gordon K.H.J."/>
            <person name="Gunaratna R.T."/>
            <person name="Han Y."/>
            <person name="Hauser F."/>
            <person name="He Y."/>
            <person name="Heidel-Fischer H."/>
            <person name="Hirsh A."/>
            <person name="Hu Y."/>
            <person name="Jiang H."/>
            <person name="Kalra D."/>
            <person name="Klinner C."/>
            <person name="Konig C."/>
            <person name="Kovar C."/>
            <person name="Kroll A.R."/>
            <person name="Kuwar S.S."/>
            <person name="Lee S.L."/>
            <person name="Lehman R."/>
            <person name="Li K."/>
            <person name="Li Z."/>
            <person name="Liang H."/>
            <person name="Lovelace S."/>
            <person name="Lu Z."/>
            <person name="Mansfield J.H."/>
            <person name="McCulloch K.J."/>
            <person name="Mathew T."/>
            <person name="Morton B."/>
            <person name="Muzny D.M."/>
            <person name="Neunemann D."/>
            <person name="Ongeri F."/>
            <person name="Pauchet Y."/>
            <person name="Pu L.L."/>
            <person name="Pyrousis I."/>
            <person name="Rao X.J."/>
            <person name="Redding A."/>
            <person name="Roesel C."/>
            <person name="Sanchez-Gracia A."/>
            <person name="Schaack S."/>
            <person name="Shukla A."/>
            <person name="Tetreau G."/>
            <person name="Wang Y."/>
            <person name="Xiong G.H."/>
            <person name="Traut W."/>
            <person name="Walsh T.K."/>
            <person name="Worley K.C."/>
            <person name="Wu D."/>
            <person name="Wu W."/>
            <person name="Wu Y.Q."/>
            <person name="Zhang X."/>
            <person name="Zou Z."/>
            <person name="Zucker H."/>
            <person name="Briscoe A.D."/>
            <person name="Burmester T."/>
            <person name="Clem R.J."/>
            <person name="Feyereisen R."/>
            <person name="Grimmelikhuijzen C.J.P."/>
            <person name="Hamodrakas S.J."/>
            <person name="Hansson B.S."/>
            <person name="Huguet E."/>
            <person name="Jermiin L.S."/>
            <person name="Lan Q."/>
            <person name="Lehman H.K."/>
            <person name="Lorenzen M."/>
            <person name="Merzendorfer H."/>
            <person name="Michalopoulos I."/>
            <person name="Morton D.B."/>
            <person name="Muthukrishnan S."/>
            <person name="Oakeshott J.G."/>
            <person name="Palmer W."/>
            <person name="Park Y."/>
            <person name="Passarelli A.L."/>
            <person name="Rozas J."/>
            <person name="Schwartz L.M."/>
            <person name="Smith W."/>
            <person name="Southgate A."/>
            <person name="Vilcinskas A."/>
            <person name="Vogt R."/>
            <person name="Wang P."/>
            <person name="Werren J."/>
            <person name="Yu X.Q."/>
            <person name="Zhou J.J."/>
            <person name="Brown S.J."/>
            <person name="Scherer S.E."/>
            <person name="Richards S."/>
            <person name="Blissard G.W."/>
        </authorList>
    </citation>
    <scope>NUCLEOTIDE SEQUENCE</scope>
</reference>
<evidence type="ECO:0008006" key="5">
    <source>
        <dbReference type="Google" id="ProtNLM"/>
    </source>
</evidence>
<evidence type="ECO:0000256" key="1">
    <source>
        <dbReference type="SAM" id="Coils"/>
    </source>
</evidence>
<feature type="region of interest" description="Disordered" evidence="2">
    <location>
        <begin position="189"/>
        <end position="260"/>
    </location>
</feature>
<organism evidence="3 4">
    <name type="scientific">Manduca sexta</name>
    <name type="common">Tobacco hawkmoth</name>
    <name type="synonym">Tobacco hornworm</name>
    <dbReference type="NCBI Taxonomy" id="7130"/>
    <lineage>
        <taxon>Eukaryota</taxon>
        <taxon>Metazoa</taxon>
        <taxon>Ecdysozoa</taxon>
        <taxon>Arthropoda</taxon>
        <taxon>Hexapoda</taxon>
        <taxon>Insecta</taxon>
        <taxon>Pterygota</taxon>
        <taxon>Neoptera</taxon>
        <taxon>Endopterygota</taxon>
        <taxon>Lepidoptera</taxon>
        <taxon>Glossata</taxon>
        <taxon>Ditrysia</taxon>
        <taxon>Bombycoidea</taxon>
        <taxon>Sphingidae</taxon>
        <taxon>Sphinginae</taxon>
        <taxon>Sphingini</taxon>
        <taxon>Manduca</taxon>
    </lineage>
</organism>
<name>A0A922CJH8_MANSE</name>
<protein>
    <recommendedName>
        <fullName evidence="5">Endonuclease-reverse transcriptase</fullName>
    </recommendedName>
</protein>
<feature type="compositionally biased region" description="Polar residues" evidence="2">
    <location>
        <begin position="242"/>
        <end position="260"/>
    </location>
</feature>
<feature type="compositionally biased region" description="Polar residues" evidence="2">
    <location>
        <begin position="198"/>
        <end position="221"/>
    </location>
</feature>
<evidence type="ECO:0000313" key="3">
    <source>
        <dbReference type="EMBL" id="KAG6448447.1"/>
    </source>
</evidence>
<proteinExistence type="predicted"/>
<comment type="caution">
    <text evidence="3">The sequence shown here is derived from an EMBL/GenBank/DDBJ whole genome shotgun (WGS) entry which is preliminary data.</text>
</comment>
<dbReference type="AlphaFoldDB" id="A0A922CJH8"/>
<gene>
    <name evidence="3" type="ORF">O3G_MSEX005486</name>
</gene>
<sequence length="260" mass="30769">MLVNMQQDIKQQKQDMLEMKEDIKCTIINSLNEKFKNLELKNELLEKTIEEQNNKINNLERQFRRRNLILFGVEESEKSYDELERIVLNIINSYTKISCDTSNIEAVRRLGRKGEKVRPIVITFNTLGFKLKIQKNKHCFQNTSYYLKEDYPMEILIKRKELQVQLQKEQDAGNTAFIKYDKLIILNNKRPPHKQSSKRNISESPETLHPDSQNVQRTSKQPSKKNKGDMKNYVIQKPKLFLTQSETTQHQIKTPQQNTE</sequence>
<dbReference type="EMBL" id="JH668357">
    <property type="protein sequence ID" value="KAG6448447.1"/>
    <property type="molecule type" value="Genomic_DNA"/>
</dbReference>
<evidence type="ECO:0000256" key="2">
    <source>
        <dbReference type="SAM" id="MobiDB-lite"/>
    </source>
</evidence>
<keyword evidence="4" id="KW-1185">Reference proteome</keyword>
<reference evidence="3" key="2">
    <citation type="submission" date="2020-12" db="EMBL/GenBank/DDBJ databases">
        <authorList>
            <person name="Kanost M."/>
        </authorList>
    </citation>
    <scope>NUCLEOTIDE SEQUENCE</scope>
</reference>
<evidence type="ECO:0000313" key="4">
    <source>
        <dbReference type="Proteomes" id="UP000791440"/>
    </source>
</evidence>
<dbReference type="Proteomes" id="UP000791440">
    <property type="component" value="Unassembled WGS sequence"/>
</dbReference>
<keyword evidence="1" id="KW-0175">Coiled coil</keyword>
<feature type="coiled-coil region" evidence="1">
    <location>
        <begin position="2"/>
        <end position="69"/>
    </location>
</feature>